<dbReference type="EMBL" id="VOCK01000010">
    <property type="protein sequence ID" value="TWQ54231.1"/>
    <property type="molecule type" value="Genomic_DNA"/>
</dbReference>
<reference evidence="2" key="1">
    <citation type="journal article" date="2020" name="Phytopathology">
        <title>Genomic acquisitions in emerging populations of Xanthomonas vasicola pv. vasculorum infecting corn in the U.S. and Argentina.</title>
        <authorList>
            <person name="Perez-Quintero A.L."/>
        </authorList>
    </citation>
    <scope>NUCLEOTIDE SEQUENCE [LARGE SCALE GENOMIC DNA]</scope>
    <source>
        <strain evidence="2">Xvh-L</strain>
    </source>
</reference>
<organism evidence="1 2">
    <name type="scientific">Xanthomonas vasicola</name>
    <dbReference type="NCBI Taxonomy" id="56459"/>
    <lineage>
        <taxon>Bacteria</taxon>
        <taxon>Pseudomonadati</taxon>
        <taxon>Pseudomonadota</taxon>
        <taxon>Gammaproteobacteria</taxon>
        <taxon>Lysobacterales</taxon>
        <taxon>Lysobacteraceae</taxon>
        <taxon>Xanthomonas</taxon>
    </lineage>
</organism>
<evidence type="ECO:0000313" key="2">
    <source>
        <dbReference type="Proteomes" id="UP000320455"/>
    </source>
</evidence>
<sequence>MLRQNQVHARLRTQRARGFQHAFQGDGATLRACSSEGIRTCGADVGQAHMHLTRPGRRSQQRTMS</sequence>
<name>A0ABD7SCB2_XANVA</name>
<proteinExistence type="predicted"/>
<keyword evidence="2" id="KW-1185">Reference proteome</keyword>
<gene>
    <name evidence="1" type="ORF">FQK01_08235</name>
</gene>
<dbReference type="Proteomes" id="UP000320455">
    <property type="component" value="Unassembled WGS sequence"/>
</dbReference>
<protein>
    <submittedName>
        <fullName evidence="1">Uncharacterized protein</fullName>
    </submittedName>
</protein>
<dbReference type="AlphaFoldDB" id="A0ABD7SCB2"/>
<accession>A0ABD7SCB2</accession>
<evidence type="ECO:0000313" key="1">
    <source>
        <dbReference type="EMBL" id="TWQ54231.1"/>
    </source>
</evidence>
<comment type="caution">
    <text evidence="1">The sequence shown here is derived from an EMBL/GenBank/DDBJ whole genome shotgun (WGS) entry which is preliminary data.</text>
</comment>